<accession>A0A4C1U6H5</accession>
<protein>
    <recommendedName>
        <fullName evidence="3">Endonuclease/exonuclease/phosphatase domain-containing protein</fullName>
    </recommendedName>
</protein>
<keyword evidence="2" id="KW-1185">Reference proteome</keyword>
<gene>
    <name evidence="1" type="ORF">EVAR_16246_1</name>
</gene>
<dbReference type="OrthoDB" id="10065625at2759"/>
<reference evidence="1 2" key="1">
    <citation type="journal article" date="2019" name="Commun. Biol.">
        <title>The bagworm genome reveals a unique fibroin gene that provides high tensile strength.</title>
        <authorList>
            <person name="Kono N."/>
            <person name="Nakamura H."/>
            <person name="Ohtoshi R."/>
            <person name="Tomita M."/>
            <person name="Numata K."/>
            <person name="Arakawa K."/>
        </authorList>
    </citation>
    <scope>NUCLEOTIDE SEQUENCE [LARGE SCALE GENOMIC DNA]</scope>
</reference>
<sequence>MTIDLVRELIPSFEIIVLCDFNDHGAERLGSRTTDLVGRSVYDFTFVCGLTQLVSSPTRMLNMANLTEPLLYLRFGIQTTTNSPLQPYSGRHTTT</sequence>
<name>A0A4C1U6H5_EUMVA</name>
<evidence type="ECO:0000313" key="1">
    <source>
        <dbReference type="EMBL" id="GBP21697.1"/>
    </source>
</evidence>
<dbReference type="EMBL" id="BGZK01000131">
    <property type="protein sequence ID" value="GBP21697.1"/>
    <property type="molecule type" value="Genomic_DNA"/>
</dbReference>
<dbReference type="AlphaFoldDB" id="A0A4C1U6H5"/>
<evidence type="ECO:0008006" key="3">
    <source>
        <dbReference type="Google" id="ProtNLM"/>
    </source>
</evidence>
<comment type="caution">
    <text evidence="1">The sequence shown here is derived from an EMBL/GenBank/DDBJ whole genome shotgun (WGS) entry which is preliminary data.</text>
</comment>
<evidence type="ECO:0000313" key="2">
    <source>
        <dbReference type="Proteomes" id="UP000299102"/>
    </source>
</evidence>
<proteinExistence type="predicted"/>
<dbReference type="Proteomes" id="UP000299102">
    <property type="component" value="Unassembled WGS sequence"/>
</dbReference>
<organism evidence="1 2">
    <name type="scientific">Eumeta variegata</name>
    <name type="common">Bagworm moth</name>
    <name type="synonym">Eumeta japonica</name>
    <dbReference type="NCBI Taxonomy" id="151549"/>
    <lineage>
        <taxon>Eukaryota</taxon>
        <taxon>Metazoa</taxon>
        <taxon>Ecdysozoa</taxon>
        <taxon>Arthropoda</taxon>
        <taxon>Hexapoda</taxon>
        <taxon>Insecta</taxon>
        <taxon>Pterygota</taxon>
        <taxon>Neoptera</taxon>
        <taxon>Endopterygota</taxon>
        <taxon>Lepidoptera</taxon>
        <taxon>Glossata</taxon>
        <taxon>Ditrysia</taxon>
        <taxon>Tineoidea</taxon>
        <taxon>Psychidae</taxon>
        <taxon>Oiketicinae</taxon>
        <taxon>Eumeta</taxon>
    </lineage>
</organism>